<evidence type="ECO:0000259" key="2">
    <source>
        <dbReference type="Pfam" id="PF09547"/>
    </source>
</evidence>
<keyword evidence="1" id="KW-0963">Cytoplasm</keyword>
<dbReference type="Pfam" id="PF20439">
    <property type="entry name" value="SpoIVA_C"/>
    <property type="match status" value="1"/>
</dbReference>
<evidence type="ECO:0000313" key="5">
    <source>
        <dbReference type="EMBL" id="MCQ1528101.1"/>
    </source>
</evidence>
<gene>
    <name evidence="5" type="primary">spoIVA</name>
    <name evidence="5" type="ORF">LJD61_00855</name>
</gene>
<comment type="subcellular location">
    <subcellularLocation>
        <location evidence="1">Cytoplasm</location>
    </subcellularLocation>
</comment>
<dbReference type="InterPro" id="IPR046842">
    <property type="entry name" value="SpoIVA_ATPase"/>
</dbReference>
<name>A0ABT1NAG8_9FIRM</name>
<dbReference type="Pfam" id="PF20438">
    <property type="entry name" value="SpoIVA_middle"/>
    <property type="match status" value="1"/>
</dbReference>
<dbReference type="Gene3D" id="3.40.50.300">
    <property type="entry name" value="P-loop containing nucleotide triphosphate hydrolases"/>
    <property type="match status" value="1"/>
</dbReference>
<accession>A0ABT1NAG8</accession>
<keyword evidence="6" id="KW-1185">Reference proteome</keyword>
<keyword evidence="1" id="KW-0547">Nucleotide-binding</keyword>
<dbReference type="SUPFAM" id="SSF52540">
    <property type="entry name" value="P-loop containing nucleoside triphosphate hydrolases"/>
    <property type="match status" value="1"/>
</dbReference>
<dbReference type="Proteomes" id="UP001651880">
    <property type="component" value="Unassembled WGS sequence"/>
</dbReference>
<evidence type="ECO:0000259" key="4">
    <source>
        <dbReference type="Pfam" id="PF20439"/>
    </source>
</evidence>
<dbReference type="InterPro" id="IPR046841">
    <property type="entry name" value="SpoIVA_middle"/>
</dbReference>
<dbReference type="PIRSF" id="PIRSF007466">
    <property type="entry name" value="SpoIVA"/>
    <property type="match status" value="1"/>
</dbReference>
<proteinExistence type="predicted"/>
<dbReference type="InterPro" id="IPR027417">
    <property type="entry name" value="P-loop_NTPase"/>
</dbReference>
<dbReference type="InterPro" id="IPR014201">
    <property type="entry name" value="Spore_IV_A"/>
</dbReference>
<organism evidence="5 6">
    <name type="scientific">Lutispora saccharofermentans</name>
    <dbReference type="NCBI Taxonomy" id="3024236"/>
    <lineage>
        <taxon>Bacteria</taxon>
        <taxon>Bacillati</taxon>
        <taxon>Bacillota</taxon>
        <taxon>Clostridia</taxon>
        <taxon>Lutisporales</taxon>
        <taxon>Lutisporaceae</taxon>
        <taxon>Lutispora</taxon>
    </lineage>
</organism>
<protein>
    <recommendedName>
        <fullName evidence="1">Stage IV sporulation protein A</fullName>
        <ecNumber evidence="1">3.6.1.-</ecNumber>
    </recommendedName>
    <alternativeName>
        <fullName evidence="1">Coat morphogenetic protein SpoIVA</fullName>
    </alternativeName>
</protein>
<evidence type="ECO:0000256" key="1">
    <source>
        <dbReference type="PIRNR" id="PIRNR007466"/>
    </source>
</evidence>
<dbReference type="InterPro" id="IPR046840">
    <property type="entry name" value="SpoIVA_C"/>
</dbReference>
<dbReference type="EC" id="3.6.1.-" evidence="1"/>
<feature type="domain" description="Sporulation stage IV protein A C-terminal" evidence="4">
    <location>
        <begin position="417"/>
        <end position="492"/>
    </location>
</feature>
<comment type="function">
    <text evidence="1">ATPase. Has a role at an early stage in the morphogenesis of the spore coat.</text>
</comment>
<reference evidence="5 6" key="1">
    <citation type="submission" date="2021-10" db="EMBL/GenBank/DDBJ databases">
        <title>Lutispora strain m25 sp. nov., a thermophilic, non-spore-forming bacterium isolated from a lab-scale methanogenic bioreactor digesting anaerobic sludge.</title>
        <authorList>
            <person name="El Houari A."/>
            <person name="Mcdonald J."/>
        </authorList>
    </citation>
    <scope>NUCLEOTIDE SEQUENCE [LARGE SCALE GENOMIC DNA]</scope>
    <source>
        <strain evidence="6">m25</strain>
    </source>
</reference>
<feature type="domain" description="Stage IV sporulation protein A middle" evidence="3">
    <location>
        <begin position="238"/>
        <end position="416"/>
    </location>
</feature>
<dbReference type="RefSeq" id="WP_255225606.1">
    <property type="nucleotide sequence ID" value="NZ_JAJEKE010000001.1"/>
</dbReference>
<feature type="domain" description="Stage IV sporulation protein A ATPase" evidence="2">
    <location>
        <begin position="1"/>
        <end position="237"/>
    </location>
</feature>
<comment type="caution">
    <text evidence="5">The sequence shown here is derived from an EMBL/GenBank/DDBJ whole genome shotgun (WGS) entry which is preliminary data.</text>
</comment>
<keyword evidence="1" id="KW-0749">Sporulation</keyword>
<dbReference type="EMBL" id="JAJEKE010000001">
    <property type="protein sequence ID" value="MCQ1528101.1"/>
    <property type="molecule type" value="Genomic_DNA"/>
</dbReference>
<comment type="catalytic activity">
    <reaction evidence="1">
        <text>ATP + H2O = ADP + phosphate + H(+)</text>
        <dbReference type="Rhea" id="RHEA:13065"/>
        <dbReference type="ChEBI" id="CHEBI:15377"/>
        <dbReference type="ChEBI" id="CHEBI:15378"/>
        <dbReference type="ChEBI" id="CHEBI:30616"/>
        <dbReference type="ChEBI" id="CHEBI:43474"/>
        <dbReference type="ChEBI" id="CHEBI:456216"/>
    </reaction>
</comment>
<keyword evidence="1" id="KW-0378">Hydrolase</keyword>
<evidence type="ECO:0000259" key="3">
    <source>
        <dbReference type="Pfam" id="PF20438"/>
    </source>
</evidence>
<dbReference type="NCBIfam" id="TIGR02836">
    <property type="entry name" value="spore_IV_A"/>
    <property type="match status" value="1"/>
</dbReference>
<keyword evidence="1" id="KW-0067">ATP-binding</keyword>
<dbReference type="Pfam" id="PF09547">
    <property type="entry name" value="SpoIVA_ATPase"/>
    <property type="match status" value="1"/>
</dbReference>
<sequence length="492" mass="56031">MEEFDLYRNIAERTEGSIYIGVVGPVRTGKSTFIKRFMDLLVIPNIENEYKRDRAKDELPQSANGRTIMTTEPKFVPNEAIELTLEGNAKFKVRLVDCVGYLVEGAMGHLEEGNPRMVNTPWFDNMIPFEDAAEIGTKKVINEHSTIGLVITTDGTITDLPRRNYIQAEERVINELKEINKPFVIILNSAKADSQEAEELRQSLEAKYETPVILVDCLNMEINDVNSILSKVLFEFPVRELNYHMPRWIDSLENDHWLKKEIVSGIVDNTKDIFRLREVAAATDALSGLENLENAGIRDMNPAKGTVDVKFNLKEGLFYKVLEEISGYGIEGDYQLISLMRELSHSKKEYDKVRDAIKDVKEIGYGVVAPSVDEIKLEEPEIVKHGGRFGVRLRASAPSLHIIRTNVETEVSPIVGTEKQSEEFVRYFMDEFESNPEKIWETNVFGKPLYDMVKDELQSKLYKMPDDIQGKMQLTLEKIVNDTKGSIICIII</sequence>
<evidence type="ECO:0000313" key="6">
    <source>
        <dbReference type="Proteomes" id="UP001651880"/>
    </source>
</evidence>